<dbReference type="PANTHER" id="PTHR13045">
    <property type="entry name" value="5'-NUCLEOTIDASE"/>
    <property type="match status" value="1"/>
</dbReference>
<reference evidence="9 10" key="1">
    <citation type="submission" date="2024-02" db="EMBL/GenBank/DDBJ databases">
        <authorList>
            <person name="Chen Y."/>
            <person name="Shah S."/>
            <person name="Dougan E. K."/>
            <person name="Thang M."/>
            <person name="Chan C."/>
        </authorList>
    </citation>
    <scope>NUCLEOTIDE SEQUENCE [LARGE SCALE GENOMIC DNA]</scope>
</reference>
<evidence type="ECO:0000313" key="9">
    <source>
        <dbReference type="EMBL" id="CAK9045664.1"/>
    </source>
</evidence>
<protein>
    <recommendedName>
        <fullName evidence="3">5'-nucleotidase</fullName>
        <ecNumber evidence="3">3.1.3.5</ecNumber>
    </recommendedName>
</protein>
<gene>
    <name evidence="9" type="ORF">CCMP2556_LOCUS23821</name>
</gene>
<dbReference type="InterPro" id="IPR006434">
    <property type="entry name" value="Pyrimidine_nucleotidase_eu"/>
</dbReference>
<evidence type="ECO:0000256" key="5">
    <source>
        <dbReference type="ARBA" id="ARBA00022741"/>
    </source>
</evidence>
<dbReference type="PANTHER" id="PTHR13045:SF0">
    <property type="entry name" value="7-METHYLGUANOSINE PHOSPHATE-SPECIFIC 5'-NUCLEOTIDASE"/>
    <property type="match status" value="1"/>
</dbReference>
<dbReference type="Proteomes" id="UP001642484">
    <property type="component" value="Unassembled WGS sequence"/>
</dbReference>
<dbReference type="EC" id="3.1.3.5" evidence="3"/>
<keyword evidence="8" id="KW-0546">Nucleotide metabolism</keyword>
<comment type="catalytic activity">
    <reaction evidence="1">
        <text>a ribonucleoside 5'-phosphate + H2O = a ribonucleoside + phosphate</text>
        <dbReference type="Rhea" id="RHEA:12484"/>
        <dbReference type="ChEBI" id="CHEBI:15377"/>
        <dbReference type="ChEBI" id="CHEBI:18254"/>
        <dbReference type="ChEBI" id="CHEBI:43474"/>
        <dbReference type="ChEBI" id="CHEBI:58043"/>
        <dbReference type="EC" id="3.1.3.5"/>
    </reaction>
</comment>
<keyword evidence="6" id="KW-0378">Hydrolase</keyword>
<dbReference type="SUPFAM" id="SSF56784">
    <property type="entry name" value="HAD-like"/>
    <property type="match status" value="1"/>
</dbReference>
<keyword evidence="5" id="KW-0547">Nucleotide-binding</keyword>
<keyword evidence="10" id="KW-1185">Reference proteome</keyword>
<evidence type="ECO:0000256" key="1">
    <source>
        <dbReference type="ARBA" id="ARBA00000815"/>
    </source>
</evidence>
<evidence type="ECO:0000256" key="3">
    <source>
        <dbReference type="ARBA" id="ARBA00012643"/>
    </source>
</evidence>
<evidence type="ECO:0000256" key="6">
    <source>
        <dbReference type="ARBA" id="ARBA00022801"/>
    </source>
</evidence>
<organism evidence="9 10">
    <name type="scientific">Durusdinium trenchii</name>
    <dbReference type="NCBI Taxonomy" id="1381693"/>
    <lineage>
        <taxon>Eukaryota</taxon>
        <taxon>Sar</taxon>
        <taxon>Alveolata</taxon>
        <taxon>Dinophyceae</taxon>
        <taxon>Suessiales</taxon>
        <taxon>Symbiodiniaceae</taxon>
        <taxon>Durusdinium</taxon>
    </lineage>
</organism>
<evidence type="ECO:0000256" key="4">
    <source>
        <dbReference type="ARBA" id="ARBA00022723"/>
    </source>
</evidence>
<sequence length="354" mass="39384">MDAQVWASVGRHTCGELTIKRPDASAKEHQKEPSSNFQGAKFKWPARVVCPPGSACSKIFHAMSGLAPLLAAAPAGSRFGPHFGDLLNQLRHAGPKRLMVITDFDQTLTTYFGKDGQLGDQCHDIILHHLDLSEVSPEVAQTLRELNEWNHITESERMARCGNDPLRRSQATRQWFERFHKLSSEEGLKRFAKHCVAKSNVRAREKIQETFKWLETWDVPLLLVSAGLRELLVPVLENAGAPLPSNLSLLANSLDEATVSVTSREKQLALERVPDFKLRAQDRSHVLLLGDKPSDCSPLEGLPESPALKVGFLGQPSEDRFEEYLKFFYAVLVGDASMDFVNCLLDTVSSTSVM</sequence>
<evidence type="ECO:0000256" key="8">
    <source>
        <dbReference type="ARBA" id="ARBA00023080"/>
    </source>
</evidence>
<proteinExistence type="inferred from homology"/>
<evidence type="ECO:0000313" key="10">
    <source>
        <dbReference type="Proteomes" id="UP001642484"/>
    </source>
</evidence>
<accession>A0ABP0M4I2</accession>
<dbReference type="InterPro" id="IPR036412">
    <property type="entry name" value="HAD-like_sf"/>
</dbReference>
<comment type="similarity">
    <text evidence="2">Belongs to the pyrimidine 5'-nucleotidase family.</text>
</comment>
<keyword evidence="4" id="KW-0479">Metal-binding</keyword>
<dbReference type="InterPro" id="IPR023214">
    <property type="entry name" value="HAD_sf"/>
</dbReference>
<dbReference type="EMBL" id="CAXAMN010015402">
    <property type="protein sequence ID" value="CAK9045664.1"/>
    <property type="molecule type" value="Genomic_DNA"/>
</dbReference>
<comment type="caution">
    <text evidence="9">The sequence shown here is derived from an EMBL/GenBank/DDBJ whole genome shotgun (WGS) entry which is preliminary data.</text>
</comment>
<dbReference type="Gene3D" id="1.10.150.340">
    <property type="entry name" value="Pyrimidine 5'-nucleotidase (UMPH-1), N-terminal domain"/>
    <property type="match status" value="1"/>
</dbReference>
<evidence type="ECO:0000256" key="2">
    <source>
        <dbReference type="ARBA" id="ARBA00008389"/>
    </source>
</evidence>
<keyword evidence="7" id="KW-0460">Magnesium</keyword>
<evidence type="ECO:0000256" key="7">
    <source>
        <dbReference type="ARBA" id="ARBA00022842"/>
    </source>
</evidence>
<name>A0ABP0M4I2_9DINO</name>
<dbReference type="Gene3D" id="3.40.50.1000">
    <property type="entry name" value="HAD superfamily/HAD-like"/>
    <property type="match status" value="1"/>
</dbReference>
<dbReference type="Pfam" id="PF05822">
    <property type="entry name" value="UMPH-1"/>
    <property type="match status" value="1"/>
</dbReference>